<dbReference type="AlphaFoldDB" id="A0A4Q2A900"/>
<accession>A0A4Q2A900</accession>
<feature type="signal peptide" evidence="1">
    <location>
        <begin position="1"/>
        <end position="33"/>
    </location>
</feature>
<dbReference type="RefSeq" id="WP_129518168.1">
    <property type="nucleotide sequence ID" value="NZ_QWEX01000003.1"/>
</dbReference>
<dbReference type="GO" id="GO:0005975">
    <property type="term" value="P:carbohydrate metabolic process"/>
    <property type="evidence" value="ECO:0007669"/>
    <property type="project" value="InterPro"/>
</dbReference>
<feature type="chain" id="PRO_5020221486" description="CBM6 domain-containing protein" evidence="1">
    <location>
        <begin position="34"/>
        <end position="687"/>
    </location>
</feature>
<name>A0A4Q2A900_9BURK</name>
<sequence length="687" mass="72037">MRRDNRKGALAQRKIHAAMLCAAVLQGAGLAHAACPANFQSLQFGDPGFESAGATGYACPTSWTVTSGAGCASNNPHGGGRAAFLNGGDGYSVSQTVTAPVAGNFDLSAWIATSANGTGGTFSVQVAGQTVQSVTLPSTIANSNYIKYTLPHVAVAANQAVTIVFTSSSGRAWINVDDIEVVPSAPNDPQLSSDNTAVVALFNWAKVKANSWTRLACTTGVTNQDESHPSGQGVATYAPSYWAGYPFRSYYYARDFAHQFVGAHMLGLDAQNKAMLAAFAATANTARGGYPVWALNFDGSIGLTDYSSDTSFVRELPAPFELAQRIADGYRWTGDADYVASGGPFYAFVTNTAGAFVDAHYGPLVDGTANGRQVKVAQESGADIWAGVASYNEGAPGNPVEAADALSSQYRAYVAMQQLATAAGDTTTANTYATRAGDLKTYYNAPWSVVSSTDSTDVVRSYDPSAVKSIAWGGEMSWFPPMKGIMNPGTRRDQYMGWLNTTALGQAPANLEAVTYLPDAFFAVHDGTTAWAWMQYVYNRINDVHGGYGNNFVNGDYPEVSFTLVGQAIAGLLGVEPDASAGKLTTTSQLPATGMAWLQVSHIPIGAGKVTVRHDGATRSTLANENPAGGTSYAWHARFAGVYPSVVVNGVARAANTEQPEGSGGPTYTYVDVMVAPQGTAVVQVSK</sequence>
<protein>
    <recommendedName>
        <fullName evidence="2">CBM6 domain-containing protein</fullName>
    </recommendedName>
</protein>
<gene>
    <name evidence="3" type="ORF">D1006_37595</name>
</gene>
<feature type="domain" description="CBM6" evidence="2">
    <location>
        <begin position="55"/>
        <end position="182"/>
    </location>
</feature>
<proteinExistence type="predicted"/>
<dbReference type="SUPFAM" id="SSF48208">
    <property type="entry name" value="Six-hairpin glycosidases"/>
    <property type="match status" value="1"/>
</dbReference>
<dbReference type="InterPro" id="IPR008928">
    <property type="entry name" value="6-hairpin_glycosidase_sf"/>
</dbReference>
<reference evidence="3 4" key="1">
    <citation type="submission" date="2018-08" db="EMBL/GenBank/DDBJ databases">
        <title>Mountain-cultivated ginseng endophyte, Burkholderia stabilis and its activity against ginseng root rot disease.</title>
        <authorList>
            <person name="Tapan Kumar M."/>
            <person name="Bae H."/>
            <person name="Shanmugam G."/>
            <person name="Jeon J."/>
        </authorList>
    </citation>
    <scope>NUCLEOTIDE SEQUENCE [LARGE SCALE GENOMIC DNA]</scope>
    <source>
        <strain evidence="3 4">EB159</strain>
    </source>
</reference>
<dbReference type="EMBL" id="QWEX01000003">
    <property type="protein sequence ID" value="RXV65737.1"/>
    <property type="molecule type" value="Genomic_DNA"/>
</dbReference>
<organism evidence="3 4">
    <name type="scientific">Burkholderia stabilis</name>
    <dbReference type="NCBI Taxonomy" id="95485"/>
    <lineage>
        <taxon>Bacteria</taxon>
        <taxon>Pseudomonadati</taxon>
        <taxon>Pseudomonadota</taxon>
        <taxon>Betaproteobacteria</taxon>
        <taxon>Burkholderiales</taxon>
        <taxon>Burkholderiaceae</taxon>
        <taxon>Burkholderia</taxon>
        <taxon>Burkholderia cepacia complex</taxon>
    </lineage>
</organism>
<comment type="caution">
    <text evidence="3">The sequence shown here is derived from an EMBL/GenBank/DDBJ whole genome shotgun (WGS) entry which is preliminary data.</text>
</comment>
<dbReference type="SUPFAM" id="SSF49785">
    <property type="entry name" value="Galactose-binding domain-like"/>
    <property type="match status" value="1"/>
</dbReference>
<dbReference type="InterPro" id="IPR005084">
    <property type="entry name" value="CBM6"/>
</dbReference>
<dbReference type="GO" id="GO:0030246">
    <property type="term" value="F:carbohydrate binding"/>
    <property type="evidence" value="ECO:0007669"/>
    <property type="project" value="InterPro"/>
</dbReference>
<evidence type="ECO:0000313" key="3">
    <source>
        <dbReference type="EMBL" id="RXV65737.1"/>
    </source>
</evidence>
<evidence type="ECO:0000259" key="2">
    <source>
        <dbReference type="PROSITE" id="PS51175"/>
    </source>
</evidence>
<dbReference type="InterPro" id="IPR008979">
    <property type="entry name" value="Galactose-bd-like_sf"/>
</dbReference>
<dbReference type="Gene3D" id="2.60.120.260">
    <property type="entry name" value="Galactose-binding domain-like"/>
    <property type="match status" value="1"/>
</dbReference>
<evidence type="ECO:0000256" key="1">
    <source>
        <dbReference type="SAM" id="SignalP"/>
    </source>
</evidence>
<dbReference type="Proteomes" id="UP000289650">
    <property type="component" value="Unassembled WGS sequence"/>
</dbReference>
<keyword evidence="1" id="KW-0732">Signal</keyword>
<evidence type="ECO:0000313" key="4">
    <source>
        <dbReference type="Proteomes" id="UP000289650"/>
    </source>
</evidence>
<dbReference type="PROSITE" id="PS51175">
    <property type="entry name" value="CBM6"/>
    <property type="match status" value="1"/>
</dbReference>
<dbReference type="OrthoDB" id="9025980at2"/>